<name>A0A2I0JT51_PUNGR</name>
<reference evidence="3 4" key="1">
    <citation type="submission" date="2017-11" db="EMBL/GenBank/DDBJ databases">
        <title>De-novo sequencing of pomegranate (Punica granatum L.) genome.</title>
        <authorList>
            <person name="Akparov Z."/>
            <person name="Amiraslanov A."/>
            <person name="Hajiyeva S."/>
            <person name="Abbasov M."/>
            <person name="Kaur K."/>
            <person name="Hamwieh A."/>
            <person name="Solovyev V."/>
            <person name="Salamov A."/>
            <person name="Braich B."/>
            <person name="Kosarev P."/>
            <person name="Mahmoud A."/>
            <person name="Hajiyev E."/>
            <person name="Babayeva S."/>
            <person name="Izzatullayeva V."/>
            <person name="Mammadov A."/>
            <person name="Mammadov A."/>
            <person name="Sharifova S."/>
            <person name="Ojaghi J."/>
            <person name="Eynullazada K."/>
            <person name="Bayramov B."/>
            <person name="Abdulazimova A."/>
            <person name="Shahmuradov I."/>
        </authorList>
    </citation>
    <scope>NUCLEOTIDE SEQUENCE [LARGE SCALE GENOMIC DNA]</scope>
    <source>
        <strain evidence="4">cv. AG2017</strain>
        <tissue evidence="3">Leaf</tissue>
    </source>
</reference>
<organism evidence="3 4">
    <name type="scientific">Punica granatum</name>
    <name type="common">Pomegranate</name>
    <dbReference type="NCBI Taxonomy" id="22663"/>
    <lineage>
        <taxon>Eukaryota</taxon>
        <taxon>Viridiplantae</taxon>
        <taxon>Streptophyta</taxon>
        <taxon>Embryophyta</taxon>
        <taxon>Tracheophyta</taxon>
        <taxon>Spermatophyta</taxon>
        <taxon>Magnoliopsida</taxon>
        <taxon>eudicotyledons</taxon>
        <taxon>Gunneridae</taxon>
        <taxon>Pentapetalae</taxon>
        <taxon>rosids</taxon>
        <taxon>malvids</taxon>
        <taxon>Myrtales</taxon>
        <taxon>Lythraceae</taxon>
        <taxon>Punica</taxon>
    </lineage>
</organism>
<keyword evidence="2" id="KW-0812">Transmembrane</keyword>
<dbReference type="EMBL" id="PGOL01001269">
    <property type="protein sequence ID" value="PKI59497.1"/>
    <property type="molecule type" value="Genomic_DNA"/>
</dbReference>
<feature type="transmembrane region" description="Helical" evidence="2">
    <location>
        <begin position="18"/>
        <end position="37"/>
    </location>
</feature>
<evidence type="ECO:0000256" key="1">
    <source>
        <dbReference type="SAM" id="Coils"/>
    </source>
</evidence>
<proteinExistence type="predicted"/>
<dbReference type="InterPro" id="IPR051026">
    <property type="entry name" value="PI/PC_transfer"/>
</dbReference>
<feature type="coiled-coil region" evidence="1">
    <location>
        <begin position="83"/>
        <end position="142"/>
    </location>
</feature>
<accession>A0A2I0JT51</accession>
<dbReference type="Proteomes" id="UP000233551">
    <property type="component" value="Unassembled WGS sequence"/>
</dbReference>
<keyword evidence="2" id="KW-1133">Transmembrane helix</keyword>
<gene>
    <name evidence="3" type="ORF">CRG98_020128</name>
</gene>
<sequence length="166" mass="18735">IAPQPETPKAPEGVRARMFLAIVAFFMTFLTLFRSFASHVTKKLSQPLPEADQSIPELALDAVQKEECRPPSPTPAFTEADLLASVVKRLGELEEKVDTLQAKPSEMPYEKEELLNAAVCRVDALEAELIATKKALHEALMRQEELLAYIDSQEEAKFRKKKFFCW</sequence>
<keyword evidence="1" id="KW-0175">Coiled coil</keyword>
<evidence type="ECO:0008006" key="5">
    <source>
        <dbReference type="Google" id="ProtNLM"/>
    </source>
</evidence>
<dbReference type="PANTHER" id="PTHR45657:SF5">
    <property type="entry name" value="PHOSPHATIDYLINOSITOL_PHOSPHATIDYLCHOLINE TRANSFER PROTEIN SFH6"/>
    <property type="match status" value="1"/>
</dbReference>
<evidence type="ECO:0000313" key="4">
    <source>
        <dbReference type="Proteomes" id="UP000233551"/>
    </source>
</evidence>
<comment type="caution">
    <text evidence="3">The sequence shown here is derived from an EMBL/GenBank/DDBJ whole genome shotgun (WGS) entry which is preliminary data.</text>
</comment>
<dbReference type="STRING" id="22663.A0A2I0JT51"/>
<evidence type="ECO:0000313" key="3">
    <source>
        <dbReference type="EMBL" id="PKI59497.1"/>
    </source>
</evidence>
<protein>
    <recommendedName>
        <fullName evidence="5">Phosphatidylinositol/phosphatidylcholine transfer protein SFH8</fullName>
    </recommendedName>
</protein>
<dbReference type="PANTHER" id="PTHR45657">
    <property type="entry name" value="CRAL-TRIO DOMAIN-CONTAINING PROTEIN YKL091C-RELATED"/>
    <property type="match status" value="1"/>
</dbReference>
<dbReference type="AlphaFoldDB" id="A0A2I0JT51"/>
<feature type="non-terminal residue" evidence="3">
    <location>
        <position position="1"/>
    </location>
</feature>
<keyword evidence="4" id="KW-1185">Reference proteome</keyword>
<keyword evidence="2" id="KW-0472">Membrane</keyword>
<evidence type="ECO:0000256" key="2">
    <source>
        <dbReference type="SAM" id="Phobius"/>
    </source>
</evidence>